<evidence type="ECO:0000259" key="7">
    <source>
        <dbReference type="PROSITE" id="PS50835"/>
    </source>
</evidence>
<keyword evidence="1" id="KW-0597">Phosphoprotein</keyword>
<dbReference type="PROSITE" id="PS50835">
    <property type="entry name" value="IG_LIKE"/>
    <property type="match status" value="4"/>
</dbReference>
<dbReference type="Pfam" id="PF00307">
    <property type="entry name" value="CH"/>
    <property type="match status" value="1"/>
</dbReference>
<dbReference type="InterPro" id="IPR036872">
    <property type="entry name" value="CH_dom_sf"/>
</dbReference>
<dbReference type="EMBL" id="NIVC01001581">
    <property type="protein sequence ID" value="PAA66201.1"/>
    <property type="molecule type" value="Genomic_DNA"/>
</dbReference>
<feature type="compositionally biased region" description="Polar residues" evidence="5">
    <location>
        <begin position="119"/>
        <end position="128"/>
    </location>
</feature>
<dbReference type="InterPro" id="IPR050540">
    <property type="entry name" value="F-actin_Monoox_Mical"/>
</dbReference>
<feature type="compositionally biased region" description="Polar residues" evidence="5">
    <location>
        <begin position="1182"/>
        <end position="1198"/>
    </location>
</feature>
<dbReference type="OrthoDB" id="10017054at2759"/>
<dbReference type="InterPro" id="IPR007110">
    <property type="entry name" value="Ig-like_dom"/>
</dbReference>
<gene>
    <name evidence="8" type="ORF">BOX15_Mlig025120g1</name>
</gene>
<sequence length="1372" mass="147397">MDDMGNYRVQVDDGAGKSETVEFNIAPPQHDKLTVTQPLADATAQEGGQLQLECLVAGLCDKCSLQWRCPPQSYRYKSLTQRDAVNGDARVTLTVARLRRDDGGEYRLVVQHDAESCESAASVTVTDRSSASPTTTAGGGGAASGGGGGGGQSRWSRRASEQSSSTATAKSSSGSDGQQKSAANNSSTGAPKEVNKATLAPKFSSSAEVPAANKRTSIVRETGPETRKASKSSAPASSATTVSASLSKVTDSHASLSSKTSVAGPAVQAVAKTAATESKVPAAVAPPVNAGPKRTVIVRETTPEKQDAAKETPKSSAPATTAAPIVATKTATSSEVSTAAPKKTEKPEEKLEAEKSELAPAVTAAPTVSSVTFPRRSLPTLMEEPVKEAQLSKVARAAAEDENANKSDKSHPVCNKPQPTHSDHLLYQLEASKTVSNKSPTLQPEFETPLPEILCADELQEIHLSVVATPNSGVSNGLVCHWLFEGKPIDSRNWDCEVAEAPDGTFCLVVDRARACYSGEYTAVLECPGAEVSTASCKCLVTVHEAQPMVGRHFPAQVRVRAGDSTATTVACQLNAASNVRTRVRKDGRLLSLDPSKFELDLNEDTHCCTLKLKGLTESDSGKYEIMFSNRTGRSASSLSIHVQPDESSDKANTAATIAEKKVETTVSKQLVDEAPVKLEFEKELTDQAANVGDKDLKLACCLRQPDKHSVALWFFNTDPISDKIPVGDDSLVQEFDGRTASLTIRQLAIEHAGLYACGVKNSVSQIVSKCHLSVKPLATVPVIAKRLENQRVKESGNIVLQAELAAIDRDCNVRWYQNDQDLCRISGLQMEFNGRIARLVIRDAYLNDSGRYKVVITNEAGVDRSECVVEVDEKPVPLPRIIRPLQSCSKRPGQPLTLSCELDSPPSKDCRVDWYFYDSLIDVDSSNLDIACHASSVSLTIGCLTEGDEGQYTVRIANKSGEASSQCAVTVEKKPQHAPPASNTMSESSAEVNIEQCTDQDLLSKMLMKTEDFDLKKKIRARLKELYELEAKGFEEKRKGHVVVDHVASRARQAEEAKARQLKSYQEMARTSSAGAAGSEDALKLRAERLQKEKEAELKSYAELAKLPGVGALQGGSERVKQLEQEAAEQSKARQLKQFNEMAKHVDAPGTIVLNEASPGGGESASKSAMNKFKAMDRAASKTQQQNDAASAKKTGSSLKRSQSVAVLQSGSAAVKQWQAAAAVATAVSGQPGAEPKPVAPSGGRGLKRTQSAATIKQCLLDWCKAVTAPYRQWGVEVTNLSSSWGDGLAFCALIHSFHPEAFDFNELSAANRKRNFELAFETAEKYAGIAPLLDVEDMVTMVTPDWKCVFTYLQMFYKKFRNFDKSKPST</sequence>
<evidence type="ECO:0008006" key="10">
    <source>
        <dbReference type="Google" id="ProtNLM"/>
    </source>
</evidence>
<evidence type="ECO:0000313" key="8">
    <source>
        <dbReference type="EMBL" id="PAA66201.1"/>
    </source>
</evidence>
<dbReference type="InterPro" id="IPR013783">
    <property type="entry name" value="Ig-like_fold"/>
</dbReference>
<feature type="domain" description="Ig-like" evidence="7">
    <location>
        <begin position="28"/>
        <end position="124"/>
    </location>
</feature>
<name>A0A267EXF9_9PLAT</name>
<feature type="region of interest" description="Disordered" evidence="5">
    <location>
        <begin position="1229"/>
        <end position="1249"/>
    </location>
</feature>
<feature type="domain" description="Ig-like" evidence="7">
    <location>
        <begin position="782"/>
        <end position="871"/>
    </location>
</feature>
<accession>A0A267EXF9</accession>
<dbReference type="PANTHER" id="PTHR23167:SF46">
    <property type="entry name" value="EPS15 HOMOLOGY DOMAIN CONTAINING PROTEIN-BINDING PROTEIN 1, ISOFORM F"/>
    <property type="match status" value="1"/>
</dbReference>
<comment type="similarity">
    <text evidence="3">Belongs to the smoothelin family.</text>
</comment>
<feature type="coiled-coil region" evidence="4">
    <location>
        <begin position="1081"/>
        <end position="1134"/>
    </location>
</feature>
<dbReference type="InterPro" id="IPR013098">
    <property type="entry name" value="Ig_I-set"/>
</dbReference>
<feature type="region of interest" description="Disordered" evidence="5">
    <location>
        <begin position="1176"/>
        <end position="1198"/>
    </location>
</feature>
<dbReference type="Proteomes" id="UP000215902">
    <property type="component" value="Unassembled WGS sequence"/>
</dbReference>
<feature type="compositionally biased region" description="Basic and acidic residues" evidence="5">
    <location>
        <begin position="301"/>
        <end position="313"/>
    </location>
</feature>
<dbReference type="Pfam" id="PF07679">
    <property type="entry name" value="I-set"/>
    <property type="match status" value="4"/>
</dbReference>
<feature type="compositionally biased region" description="Low complexity" evidence="5">
    <location>
        <begin position="161"/>
        <end position="182"/>
    </location>
</feature>
<evidence type="ECO:0000313" key="9">
    <source>
        <dbReference type="Proteomes" id="UP000215902"/>
    </source>
</evidence>
<feature type="domain" description="Calponin-homology (CH)" evidence="6">
    <location>
        <begin position="1255"/>
        <end position="1363"/>
    </location>
</feature>
<comment type="caution">
    <text evidence="8">The sequence shown here is derived from an EMBL/GenBank/DDBJ whole genome shotgun (WGS) entry which is preliminary data.</text>
</comment>
<evidence type="ECO:0000256" key="4">
    <source>
        <dbReference type="SAM" id="Coils"/>
    </source>
</evidence>
<dbReference type="CDD" id="cd00096">
    <property type="entry name" value="Ig"/>
    <property type="match status" value="1"/>
</dbReference>
<dbReference type="SUPFAM" id="SSF47576">
    <property type="entry name" value="Calponin-homology domain, CH-domain"/>
    <property type="match status" value="1"/>
</dbReference>
<dbReference type="FunFam" id="1.10.418.10:FF:000009">
    <property type="entry name" value="smoothelin isoform X2"/>
    <property type="match status" value="1"/>
</dbReference>
<feature type="domain" description="Ig-like" evidence="7">
    <location>
        <begin position="676"/>
        <end position="769"/>
    </location>
</feature>
<evidence type="ECO:0000256" key="1">
    <source>
        <dbReference type="ARBA" id="ARBA00022553"/>
    </source>
</evidence>
<dbReference type="InterPro" id="IPR036179">
    <property type="entry name" value="Ig-like_dom_sf"/>
</dbReference>
<feature type="compositionally biased region" description="Low complexity" evidence="5">
    <location>
        <begin position="314"/>
        <end position="332"/>
    </location>
</feature>
<organism evidence="8 9">
    <name type="scientific">Macrostomum lignano</name>
    <dbReference type="NCBI Taxonomy" id="282301"/>
    <lineage>
        <taxon>Eukaryota</taxon>
        <taxon>Metazoa</taxon>
        <taxon>Spiralia</taxon>
        <taxon>Lophotrochozoa</taxon>
        <taxon>Platyhelminthes</taxon>
        <taxon>Rhabditophora</taxon>
        <taxon>Macrostomorpha</taxon>
        <taxon>Macrostomida</taxon>
        <taxon>Macrostomidae</taxon>
        <taxon>Macrostomum</taxon>
    </lineage>
</organism>
<feature type="region of interest" description="Disordered" evidence="5">
    <location>
        <begin position="117"/>
        <end position="369"/>
    </location>
</feature>
<feature type="domain" description="Ig-like" evidence="7">
    <location>
        <begin position="880"/>
        <end position="971"/>
    </location>
</feature>
<evidence type="ECO:0000256" key="5">
    <source>
        <dbReference type="SAM" id="MobiDB-lite"/>
    </source>
</evidence>
<dbReference type="PROSITE" id="PS50021">
    <property type="entry name" value="CH"/>
    <property type="match status" value="1"/>
</dbReference>
<protein>
    <recommendedName>
        <fullName evidence="10">Calponin-homology (CH) domain-containing protein</fullName>
    </recommendedName>
</protein>
<feature type="compositionally biased region" description="Low complexity" evidence="5">
    <location>
        <begin position="231"/>
        <end position="249"/>
    </location>
</feature>
<reference evidence="8 9" key="1">
    <citation type="submission" date="2017-06" db="EMBL/GenBank/DDBJ databases">
        <title>A platform for efficient transgenesis in Macrostomum lignano, a flatworm model organism for stem cell research.</title>
        <authorList>
            <person name="Berezikov E."/>
        </authorList>
    </citation>
    <scope>NUCLEOTIDE SEQUENCE [LARGE SCALE GENOMIC DNA]</scope>
    <source>
        <strain evidence="8">DV1</strain>
        <tissue evidence="8">Whole organism</tissue>
    </source>
</reference>
<feature type="compositionally biased region" description="Polar residues" evidence="5">
    <location>
        <begin position="252"/>
        <end position="261"/>
    </location>
</feature>
<dbReference type="Gene3D" id="2.60.40.10">
    <property type="entry name" value="Immunoglobulins"/>
    <property type="match status" value="5"/>
</dbReference>
<dbReference type="InterPro" id="IPR003599">
    <property type="entry name" value="Ig_sub"/>
</dbReference>
<keyword evidence="9" id="KW-1185">Reference proteome</keyword>
<evidence type="ECO:0000256" key="3">
    <source>
        <dbReference type="ARBA" id="ARBA00061655"/>
    </source>
</evidence>
<dbReference type="STRING" id="282301.A0A267EXF9"/>
<dbReference type="Gene3D" id="1.10.418.10">
    <property type="entry name" value="Calponin-like domain"/>
    <property type="match status" value="1"/>
</dbReference>
<feature type="region of interest" description="Disordered" evidence="5">
    <location>
        <begin position="395"/>
        <end position="421"/>
    </location>
</feature>
<keyword evidence="2 4" id="KW-0175">Coiled coil</keyword>
<dbReference type="InterPro" id="IPR001715">
    <property type="entry name" value="CH_dom"/>
</dbReference>
<feature type="compositionally biased region" description="Gly residues" evidence="5">
    <location>
        <begin position="137"/>
        <end position="152"/>
    </location>
</feature>
<evidence type="ECO:0000259" key="6">
    <source>
        <dbReference type="PROSITE" id="PS50021"/>
    </source>
</evidence>
<dbReference type="SMART" id="SM00409">
    <property type="entry name" value="IG"/>
    <property type="match status" value="6"/>
</dbReference>
<dbReference type="SUPFAM" id="SSF48726">
    <property type="entry name" value="Immunoglobulin"/>
    <property type="match status" value="5"/>
</dbReference>
<dbReference type="SMART" id="SM00033">
    <property type="entry name" value="CH"/>
    <property type="match status" value="1"/>
</dbReference>
<feature type="compositionally biased region" description="Basic and acidic residues" evidence="5">
    <location>
        <begin position="342"/>
        <end position="357"/>
    </location>
</feature>
<dbReference type="PANTHER" id="PTHR23167">
    <property type="entry name" value="CALPONIN HOMOLOGY DOMAIN-CONTAINING PROTEIN DDB_G0272472-RELATED"/>
    <property type="match status" value="1"/>
</dbReference>
<proteinExistence type="inferred from homology"/>
<evidence type="ECO:0000256" key="2">
    <source>
        <dbReference type="ARBA" id="ARBA00023054"/>
    </source>
</evidence>